<dbReference type="AlphaFoldDB" id="A0A7M3SAG9"/>
<dbReference type="KEGG" id="acht:bsdcttw_46270"/>
<dbReference type="EMBL" id="AP023368">
    <property type="protein sequence ID" value="BCK01587.1"/>
    <property type="molecule type" value="Genomic_DNA"/>
</dbReference>
<accession>A0A7M3SAG9</accession>
<dbReference type="Proteomes" id="UP000515703">
    <property type="component" value="Chromosome"/>
</dbReference>
<reference evidence="1 2" key="1">
    <citation type="submission" date="2020-08" db="EMBL/GenBank/DDBJ databases">
        <title>Draft genome sequencing of an Anaerocolumna strain isolated from anoxic soil subjected to BSD treatment.</title>
        <authorList>
            <person name="Uek A."/>
            <person name="Tonouchi A."/>
        </authorList>
    </citation>
    <scope>NUCLEOTIDE SEQUENCE [LARGE SCALE GENOMIC DNA]</scope>
    <source>
        <strain evidence="1 2">CTTW</strain>
    </source>
</reference>
<protein>
    <submittedName>
        <fullName evidence="1">Uncharacterized protein</fullName>
    </submittedName>
</protein>
<evidence type="ECO:0000313" key="1">
    <source>
        <dbReference type="EMBL" id="BCK01587.1"/>
    </source>
</evidence>
<evidence type="ECO:0000313" key="2">
    <source>
        <dbReference type="Proteomes" id="UP000515703"/>
    </source>
</evidence>
<dbReference type="RefSeq" id="WP_185257133.1">
    <property type="nucleotide sequence ID" value="NZ_AP023368.1"/>
</dbReference>
<sequence length="64" mass="7776">MEKVPDNEYEMFVKWRCKIAKEDFQIRAESLKIETESTEYVNMLMIEMYKKGFSDRDVISKFIL</sequence>
<name>A0A7M3SAG9_9FIRM</name>
<proteinExistence type="predicted"/>
<organism evidence="1 2">
    <name type="scientific">Anaerocolumna chitinilytica</name>
    <dbReference type="NCBI Taxonomy" id="1727145"/>
    <lineage>
        <taxon>Bacteria</taxon>
        <taxon>Bacillati</taxon>
        <taxon>Bacillota</taxon>
        <taxon>Clostridia</taxon>
        <taxon>Lachnospirales</taxon>
        <taxon>Lachnospiraceae</taxon>
        <taxon>Anaerocolumna</taxon>
    </lineage>
</organism>
<keyword evidence="2" id="KW-1185">Reference proteome</keyword>
<gene>
    <name evidence="1" type="ORF">bsdcttw_46270</name>
</gene>
<reference evidence="1 2" key="2">
    <citation type="submission" date="2020-08" db="EMBL/GenBank/DDBJ databases">
        <authorList>
            <person name="Ueki A."/>
            <person name="Tonouchi A."/>
        </authorList>
    </citation>
    <scope>NUCLEOTIDE SEQUENCE [LARGE SCALE GENOMIC DNA]</scope>
    <source>
        <strain evidence="1 2">CTTW</strain>
    </source>
</reference>